<dbReference type="RefSeq" id="WP_343826278.1">
    <property type="nucleotide sequence ID" value="NZ_BAAACI010000006.1"/>
</dbReference>
<evidence type="ECO:0000313" key="2">
    <source>
        <dbReference type="EMBL" id="GAA0773318.1"/>
    </source>
</evidence>
<dbReference type="InterPro" id="IPR001173">
    <property type="entry name" value="Glyco_trans_2-like"/>
</dbReference>
<reference evidence="2 3" key="1">
    <citation type="journal article" date="2019" name="Int. J. Syst. Evol. Microbiol.">
        <title>The Global Catalogue of Microorganisms (GCM) 10K type strain sequencing project: providing services to taxonomists for standard genome sequencing and annotation.</title>
        <authorList>
            <consortium name="The Broad Institute Genomics Platform"/>
            <consortium name="The Broad Institute Genome Sequencing Center for Infectious Disease"/>
            <person name="Wu L."/>
            <person name="Ma J."/>
        </authorList>
    </citation>
    <scope>NUCLEOTIDE SEQUENCE [LARGE SCALE GENOMIC DNA]</scope>
    <source>
        <strain evidence="2 3">JCM 1417</strain>
    </source>
</reference>
<evidence type="ECO:0000259" key="1">
    <source>
        <dbReference type="Pfam" id="PF00535"/>
    </source>
</evidence>
<comment type="caution">
    <text evidence="2">The sequence shown here is derived from an EMBL/GenBank/DDBJ whole genome shotgun (WGS) entry which is preliminary data.</text>
</comment>
<dbReference type="Gene3D" id="3.90.550.10">
    <property type="entry name" value="Spore Coat Polysaccharide Biosynthesis Protein SpsA, Chain A"/>
    <property type="match status" value="1"/>
</dbReference>
<feature type="domain" description="Glycosyltransferase 2-like" evidence="1">
    <location>
        <begin position="3"/>
        <end position="71"/>
    </location>
</feature>
<sequence>MYDSFIKQSYPGELITIVIADGMSTDNTRKIIDEYKSKYGNIILVDNLELTAPKGMNLGIRATDSDIVIILELIHLPMKTLY</sequence>
<gene>
    <name evidence="2" type="ORF">GCM10008908_21320</name>
</gene>
<proteinExistence type="predicted"/>
<keyword evidence="3" id="KW-1185">Reference proteome</keyword>
<protein>
    <recommendedName>
        <fullName evidence="1">Glycosyltransferase 2-like domain-containing protein</fullName>
    </recommendedName>
</protein>
<dbReference type="InterPro" id="IPR029044">
    <property type="entry name" value="Nucleotide-diphossugar_trans"/>
</dbReference>
<organism evidence="2 3">
    <name type="scientific">Clostridium subterminale</name>
    <dbReference type="NCBI Taxonomy" id="1550"/>
    <lineage>
        <taxon>Bacteria</taxon>
        <taxon>Bacillati</taxon>
        <taxon>Bacillota</taxon>
        <taxon>Clostridia</taxon>
        <taxon>Eubacteriales</taxon>
        <taxon>Clostridiaceae</taxon>
        <taxon>Clostridium</taxon>
    </lineage>
</organism>
<dbReference type="EMBL" id="BAAACI010000006">
    <property type="protein sequence ID" value="GAA0773318.1"/>
    <property type="molecule type" value="Genomic_DNA"/>
</dbReference>
<name>A0ABN1KQ87_CLOSU</name>
<evidence type="ECO:0000313" key="3">
    <source>
        <dbReference type="Proteomes" id="UP001501047"/>
    </source>
</evidence>
<dbReference type="Proteomes" id="UP001501047">
    <property type="component" value="Unassembled WGS sequence"/>
</dbReference>
<dbReference type="Pfam" id="PF00535">
    <property type="entry name" value="Glycos_transf_2"/>
    <property type="match status" value="1"/>
</dbReference>
<accession>A0ABN1KQ87</accession>
<dbReference type="SUPFAM" id="SSF53448">
    <property type="entry name" value="Nucleotide-diphospho-sugar transferases"/>
    <property type="match status" value="1"/>
</dbReference>